<evidence type="ECO:0000256" key="1">
    <source>
        <dbReference type="ARBA" id="ARBA00023004"/>
    </source>
</evidence>
<protein>
    <recommendedName>
        <fullName evidence="2">Ferrous iron transporter FeoA-like domain-containing protein</fullName>
    </recommendedName>
</protein>
<feature type="domain" description="Ferrous iron transporter FeoA-like" evidence="2">
    <location>
        <begin position="1"/>
        <end position="73"/>
    </location>
</feature>
<dbReference type="Proteomes" id="UP001157134">
    <property type="component" value="Unassembled WGS sequence"/>
</dbReference>
<evidence type="ECO:0000259" key="2">
    <source>
        <dbReference type="SMART" id="SM00899"/>
    </source>
</evidence>
<dbReference type="Gene3D" id="2.30.30.90">
    <property type="match status" value="1"/>
</dbReference>
<sequence length="76" mass="8155">MNLAELPIDAVAVITSIPQSDDITLKLLENGLVPNSKIMMAHKAPFNGPVAILLHGTKIALPFQLAQQIIVKTPTE</sequence>
<evidence type="ECO:0000313" key="4">
    <source>
        <dbReference type="Proteomes" id="UP001157134"/>
    </source>
</evidence>
<dbReference type="EMBL" id="BSSV01000008">
    <property type="protein sequence ID" value="GLX86946.1"/>
    <property type="molecule type" value="Genomic_DNA"/>
</dbReference>
<dbReference type="InterPro" id="IPR038157">
    <property type="entry name" value="FeoA_core_dom"/>
</dbReference>
<reference evidence="3 4" key="1">
    <citation type="submission" date="2023-03" db="EMBL/GenBank/DDBJ databases">
        <title>Thalassotalea loyana LMG 22536T draft genome sequence.</title>
        <authorList>
            <person name="Sawabe T."/>
        </authorList>
    </citation>
    <scope>NUCLEOTIDE SEQUENCE [LARGE SCALE GENOMIC DNA]</scope>
    <source>
        <strain evidence="3 4">LMG 22536</strain>
    </source>
</reference>
<dbReference type="RefSeq" id="WP_284300497.1">
    <property type="nucleotide sequence ID" value="NZ_BSSV01000008.1"/>
</dbReference>
<dbReference type="Pfam" id="PF04023">
    <property type="entry name" value="FeoA"/>
    <property type="match status" value="1"/>
</dbReference>
<dbReference type="SUPFAM" id="SSF50037">
    <property type="entry name" value="C-terminal domain of transcriptional repressors"/>
    <property type="match status" value="1"/>
</dbReference>
<keyword evidence="4" id="KW-1185">Reference proteome</keyword>
<dbReference type="InterPro" id="IPR008988">
    <property type="entry name" value="Transcriptional_repressor_C"/>
</dbReference>
<keyword evidence="1" id="KW-0408">Iron</keyword>
<comment type="caution">
    <text evidence="3">The sequence shown here is derived from an EMBL/GenBank/DDBJ whole genome shotgun (WGS) entry which is preliminary data.</text>
</comment>
<name>A0ABQ6HJH3_9GAMM</name>
<gene>
    <name evidence="3" type="ORF">tloyanaT_31990</name>
</gene>
<dbReference type="InterPro" id="IPR007167">
    <property type="entry name" value="Fe-transptr_FeoA-like"/>
</dbReference>
<evidence type="ECO:0000313" key="3">
    <source>
        <dbReference type="EMBL" id="GLX86946.1"/>
    </source>
</evidence>
<accession>A0ABQ6HJH3</accession>
<dbReference type="SMART" id="SM00899">
    <property type="entry name" value="FeoA"/>
    <property type="match status" value="1"/>
</dbReference>
<organism evidence="3 4">
    <name type="scientific">Thalassotalea loyana</name>
    <dbReference type="NCBI Taxonomy" id="280483"/>
    <lineage>
        <taxon>Bacteria</taxon>
        <taxon>Pseudomonadati</taxon>
        <taxon>Pseudomonadota</taxon>
        <taxon>Gammaproteobacteria</taxon>
        <taxon>Alteromonadales</taxon>
        <taxon>Colwelliaceae</taxon>
        <taxon>Thalassotalea</taxon>
    </lineage>
</organism>
<proteinExistence type="predicted"/>